<organism evidence="1">
    <name type="scientific">Hyperionvirus sp</name>
    <dbReference type="NCBI Taxonomy" id="2487770"/>
    <lineage>
        <taxon>Viruses</taxon>
        <taxon>Varidnaviria</taxon>
        <taxon>Bamfordvirae</taxon>
        <taxon>Nucleocytoviricota</taxon>
        <taxon>Megaviricetes</taxon>
        <taxon>Imitervirales</taxon>
        <taxon>Mimiviridae</taxon>
        <taxon>Klosneuvirinae</taxon>
    </lineage>
</organism>
<gene>
    <name evidence="1" type="ORF">Hyperionvirus2_211</name>
</gene>
<evidence type="ECO:0000313" key="1">
    <source>
        <dbReference type="EMBL" id="AYV82843.1"/>
    </source>
</evidence>
<protein>
    <submittedName>
        <fullName evidence="1">Uncharacterized protein</fullName>
    </submittedName>
</protein>
<accession>A0A3G5AAH1</accession>
<proteinExistence type="predicted"/>
<name>A0A3G5AAH1_9VIRU</name>
<reference evidence="1" key="1">
    <citation type="submission" date="2018-10" db="EMBL/GenBank/DDBJ databases">
        <title>Hidden diversity of soil giant viruses.</title>
        <authorList>
            <person name="Schulz F."/>
            <person name="Alteio L."/>
            <person name="Goudeau D."/>
            <person name="Ryan E.M."/>
            <person name="Malmstrom R.R."/>
            <person name="Blanchard J."/>
            <person name="Woyke T."/>
        </authorList>
    </citation>
    <scope>NUCLEOTIDE SEQUENCE</scope>
    <source>
        <strain evidence="1">HYV1</strain>
    </source>
</reference>
<sequence length="154" mass="17315">MADPKRPKLFFFDKKNRIGDGVREYADNLFDEKNVFYLPDGESKITEKIELLMGKVLLAHTAGEPFCIVTCNGEPVPFGDDGKDMNPGEIVTKMISGLKDVPIIVYCGDEDYAKKTWGKNYPNITITQEYSVLVDNLIKFAKKFAPKESEAVII</sequence>
<dbReference type="EMBL" id="MK072384">
    <property type="protein sequence ID" value="AYV82843.1"/>
    <property type="molecule type" value="Genomic_DNA"/>
</dbReference>